<comment type="caution">
    <text evidence="6">The sequence shown here is derived from an EMBL/GenBank/DDBJ whole genome shotgun (WGS) entry which is preliminary data.</text>
</comment>
<dbReference type="InterPro" id="IPR050709">
    <property type="entry name" value="Biotin_Carboxyl_Carrier/Decarb"/>
</dbReference>
<keyword evidence="7" id="KW-1185">Reference proteome</keyword>
<dbReference type="EMBL" id="BAAARJ010000003">
    <property type="protein sequence ID" value="GAA2598283.1"/>
    <property type="molecule type" value="Genomic_DNA"/>
</dbReference>
<keyword evidence="2 3" id="KW-0092">Biotin</keyword>
<evidence type="ECO:0000313" key="7">
    <source>
        <dbReference type="Proteomes" id="UP001501447"/>
    </source>
</evidence>
<reference evidence="7" key="1">
    <citation type="journal article" date="2019" name="Int. J. Syst. Evol. Microbiol.">
        <title>The Global Catalogue of Microorganisms (GCM) 10K type strain sequencing project: providing services to taxonomists for standard genome sequencing and annotation.</title>
        <authorList>
            <consortium name="The Broad Institute Genomics Platform"/>
            <consortium name="The Broad Institute Genome Sequencing Center for Infectious Disease"/>
            <person name="Wu L."/>
            <person name="Ma J."/>
        </authorList>
    </citation>
    <scope>NUCLEOTIDE SEQUENCE [LARGE SCALE GENOMIC DNA]</scope>
    <source>
        <strain evidence="7">JCM 16373</strain>
    </source>
</reference>
<gene>
    <name evidence="6" type="ORF">GCM10009863_09550</name>
</gene>
<dbReference type="CDD" id="cd06850">
    <property type="entry name" value="biotinyl_domain"/>
    <property type="match status" value="1"/>
</dbReference>
<keyword evidence="3" id="KW-0276">Fatty acid metabolism</keyword>
<dbReference type="PANTHER" id="PTHR45266:SF3">
    <property type="entry name" value="OXALOACETATE DECARBOXYLASE ALPHA CHAIN"/>
    <property type="match status" value="1"/>
</dbReference>
<keyword evidence="3" id="KW-0275">Fatty acid biosynthesis</keyword>
<feature type="region of interest" description="Disordered" evidence="4">
    <location>
        <begin position="167"/>
        <end position="188"/>
    </location>
</feature>
<dbReference type="InterPro" id="IPR001249">
    <property type="entry name" value="AcCoA_biotinCC"/>
</dbReference>
<dbReference type="PANTHER" id="PTHR45266">
    <property type="entry name" value="OXALOACETATE DECARBOXYLASE ALPHA CHAIN"/>
    <property type="match status" value="1"/>
</dbReference>
<organism evidence="6 7">
    <name type="scientific">Streptomyces axinellae</name>
    <dbReference type="NCBI Taxonomy" id="552788"/>
    <lineage>
        <taxon>Bacteria</taxon>
        <taxon>Bacillati</taxon>
        <taxon>Actinomycetota</taxon>
        <taxon>Actinomycetes</taxon>
        <taxon>Kitasatosporales</taxon>
        <taxon>Streptomycetaceae</taxon>
        <taxon>Streptomyces</taxon>
    </lineage>
</organism>
<dbReference type="InterPro" id="IPR000089">
    <property type="entry name" value="Biotin_lipoyl"/>
</dbReference>
<keyword evidence="3" id="KW-0444">Lipid biosynthesis</keyword>
<dbReference type="SUPFAM" id="SSF51230">
    <property type="entry name" value="Single hybrid motif"/>
    <property type="match status" value="1"/>
</dbReference>
<comment type="pathway">
    <text evidence="3">Lipid metabolism; fatty acid biosynthesis.</text>
</comment>
<dbReference type="PROSITE" id="PS50968">
    <property type="entry name" value="BIOTINYL_LIPOYL"/>
    <property type="match status" value="1"/>
</dbReference>
<evidence type="ECO:0000313" key="6">
    <source>
        <dbReference type="EMBL" id="GAA2598283.1"/>
    </source>
</evidence>
<evidence type="ECO:0000256" key="3">
    <source>
        <dbReference type="RuleBase" id="RU364072"/>
    </source>
</evidence>
<keyword evidence="3" id="KW-0443">Lipid metabolism</keyword>
<dbReference type="Pfam" id="PF00364">
    <property type="entry name" value="Biotin_lipoyl"/>
    <property type="match status" value="1"/>
</dbReference>
<proteinExistence type="predicted"/>
<dbReference type="Gene3D" id="2.40.50.100">
    <property type="match status" value="1"/>
</dbReference>
<evidence type="ECO:0000256" key="4">
    <source>
        <dbReference type="SAM" id="MobiDB-lite"/>
    </source>
</evidence>
<feature type="domain" description="Lipoyl-binding" evidence="5">
    <location>
        <begin position="98"/>
        <end position="174"/>
    </location>
</feature>
<evidence type="ECO:0000259" key="5">
    <source>
        <dbReference type="PROSITE" id="PS50968"/>
    </source>
</evidence>
<comment type="function">
    <text evidence="3">This protein is a component of the acetyl coenzyme A carboxylase complex; first, biotin carboxylase catalyzes the carboxylation of the carrier protein and then the transcarboxylase transfers the carboxyl group to form malonyl-CoA.</text>
</comment>
<protein>
    <recommendedName>
        <fullName evidence="1 3">Biotin carboxyl carrier protein of acetyl-CoA carboxylase</fullName>
    </recommendedName>
</protein>
<evidence type="ECO:0000256" key="2">
    <source>
        <dbReference type="ARBA" id="ARBA00023267"/>
    </source>
</evidence>
<accession>A0ABP6C439</accession>
<dbReference type="RefSeq" id="WP_344562485.1">
    <property type="nucleotide sequence ID" value="NZ_BAAARJ010000003.1"/>
</dbReference>
<dbReference type="InterPro" id="IPR011053">
    <property type="entry name" value="Single_hybrid_motif"/>
</dbReference>
<dbReference type="Proteomes" id="UP001501447">
    <property type="component" value="Unassembled WGS sequence"/>
</dbReference>
<sequence length="188" mass="18990">MSELTQESPRAQRDDAFAGLDYDNSGLALTDICRSIAEVVRVGPDRPRRVRIALGAASVEVEWDGHQAPGAPAPAGGHLAGADAAGGAGAGGGPAFEGHRECAPLVGTFYAAPAPGAPPFVQPGDRVEAGAQLGIIEAMKLMNPLAATRAGRVVEVLVGDGEPVEYGEPLVLIDPDPEPGSADPAEGA</sequence>
<dbReference type="PRINTS" id="PR01071">
    <property type="entry name" value="ACOABIOTINCC"/>
</dbReference>
<name>A0ABP6C439_9ACTN</name>
<evidence type="ECO:0000256" key="1">
    <source>
        <dbReference type="ARBA" id="ARBA00017562"/>
    </source>
</evidence>